<keyword evidence="2" id="KW-0813">Transport</keyword>
<comment type="similarity">
    <text evidence="1">Belongs to the V-ATPase V0D/AC39 subunit family.</text>
</comment>
<dbReference type="PANTHER" id="PTHR11028">
    <property type="entry name" value="VACUOLAR ATP SYNTHASE SUBUNIT AC39"/>
    <property type="match status" value="1"/>
</dbReference>
<name>A0ABQ5KE82_9EUKA</name>
<dbReference type="InterPro" id="IPR016727">
    <property type="entry name" value="ATPase_V0-cplx_dsu"/>
</dbReference>
<evidence type="ECO:0000256" key="3">
    <source>
        <dbReference type="ARBA" id="ARBA00022781"/>
    </source>
</evidence>
<evidence type="ECO:0000313" key="5">
    <source>
        <dbReference type="EMBL" id="GKT30211.1"/>
    </source>
</evidence>
<dbReference type="InterPro" id="IPR035067">
    <property type="entry name" value="V-type_ATPase_csu/dsu"/>
</dbReference>
<protein>
    <submittedName>
        <fullName evidence="5">Multi-domain containing protein</fullName>
    </submittedName>
</protein>
<dbReference type="Gene3D" id="1.10.132.50">
    <property type="entry name" value="ATP synthase (C/AC39) subunit, domain 3"/>
    <property type="match status" value="1"/>
</dbReference>
<dbReference type="SUPFAM" id="SSF103486">
    <property type="entry name" value="V-type ATP synthase subunit C"/>
    <property type="match status" value="1"/>
</dbReference>
<sequence length="349" mass="39168">MGKQGGITLFGMEHGYVEGLCRDDADSLLSPSQYAALTQCTTIEDLRVSLSGTQYGKWVTDIKTVTPESLRTQCTKRIVECYHLWKSAAAGILETFLETLRFEYIIDNVILILQGVISGRSKDAIRHDLHPLGLFDGLDILLMCSDIKDLYKSVLLECPIAQYFIASGVSEENLDEDTIEVLRCKLHVAHLEELYRLAKECGGVTEESLGSLIKFEADRMTISVVLSTQSSSFKADDKQSMLPRLGFLYPTHQEELVSAKDFEEVSTIVSSIAELKSVIQEVSDDSSRSIDDIFIKKSVERQKVAVERGMSFGIFWAWLKLADIEVRNIVWIAECISQDKRSEASRFLV</sequence>
<organism evidence="5 6">
    <name type="scientific">Aduncisulcus paluster</name>
    <dbReference type="NCBI Taxonomy" id="2918883"/>
    <lineage>
        <taxon>Eukaryota</taxon>
        <taxon>Metamonada</taxon>
        <taxon>Carpediemonas-like organisms</taxon>
        <taxon>Aduncisulcus</taxon>
    </lineage>
</organism>
<dbReference type="EMBL" id="BQXS01014068">
    <property type="protein sequence ID" value="GKT30211.1"/>
    <property type="molecule type" value="Genomic_DNA"/>
</dbReference>
<dbReference type="Proteomes" id="UP001057375">
    <property type="component" value="Unassembled WGS sequence"/>
</dbReference>
<evidence type="ECO:0000313" key="6">
    <source>
        <dbReference type="Proteomes" id="UP001057375"/>
    </source>
</evidence>
<evidence type="ECO:0000256" key="1">
    <source>
        <dbReference type="ARBA" id="ARBA00006709"/>
    </source>
</evidence>
<keyword evidence="6" id="KW-1185">Reference proteome</keyword>
<comment type="caution">
    <text evidence="5">The sequence shown here is derived from an EMBL/GenBank/DDBJ whole genome shotgun (WGS) entry which is preliminary data.</text>
</comment>
<evidence type="ECO:0000256" key="2">
    <source>
        <dbReference type="ARBA" id="ARBA00022448"/>
    </source>
</evidence>
<dbReference type="InterPro" id="IPR036079">
    <property type="entry name" value="ATPase_csu/dsu_sf"/>
</dbReference>
<keyword evidence="3" id="KW-0375">Hydrogen ion transport</keyword>
<evidence type="ECO:0000256" key="4">
    <source>
        <dbReference type="ARBA" id="ARBA00023065"/>
    </source>
</evidence>
<keyword evidence="4" id="KW-0406">Ion transport</keyword>
<accession>A0ABQ5KE82</accession>
<dbReference type="Pfam" id="PF01992">
    <property type="entry name" value="vATP-synt_AC39"/>
    <property type="match status" value="1"/>
</dbReference>
<proteinExistence type="inferred from homology"/>
<dbReference type="InterPro" id="IPR044911">
    <property type="entry name" value="V-type_ATPase_csu/dsu_dom_3"/>
</dbReference>
<gene>
    <name evidence="5" type="ORF">ADUPG1_014336</name>
</gene>
<dbReference type="Gene3D" id="1.20.1690.10">
    <property type="entry name" value="V-type ATP synthase subunit C domain"/>
    <property type="match status" value="2"/>
</dbReference>
<dbReference type="InterPro" id="IPR002843">
    <property type="entry name" value="ATPase_V0-cplx_csu/dsu"/>
</dbReference>
<reference evidence="5" key="1">
    <citation type="submission" date="2022-03" db="EMBL/GenBank/DDBJ databases">
        <title>Draft genome sequence of Aduncisulcus paluster, a free-living microaerophilic Fornicata.</title>
        <authorList>
            <person name="Yuyama I."/>
            <person name="Kume K."/>
            <person name="Tamura T."/>
            <person name="Inagaki Y."/>
            <person name="Hashimoto T."/>
        </authorList>
    </citation>
    <scope>NUCLEOTIDE SEQUENCE</scope>
    <source>
        <strain evidence="5">NY0171</strain>
    </source>
</reference>